<dbReference type="AlphaFoldDB" id="A0AAD7D3J0"/>
<evidence type="ECO:0000313" key="3">
    <source>
        <dbReference type="Proteomes" id="UP001221757"/>
    </source>
</evidence>
<evidence type="ECO:0000313" key="2">
    <source>
        <dbReference type="EMBL" id="KAJ7676299.1"/>
    </source>
</evidence>
<comment type="caution">
    <text evidence="2">The sequence shown here is derived from an EMBL/GenBank/DDBJ whole genome shotgun (WGS) entry which is preliminary data.</text>
</comment>
<dbReference type="Proteomes" id="UP001221757">
    <property type="component" value="Unassembled WGS sequence"/>
</dbReference>
<evidence type="ECO:0000256" key="1">
    <source>
        <dbReference type="SAM" id="MobiDB-lite"/>
    </source>
</evidence>
<feature type="region of interest" description="Disordered" evidence="1">
    <location>
        <begin position="359"/>
        <end position="388"/>
    </location>
</feature>
<gene>
    <name evidence="2" type="ORF">B0H17DRAFT_1182753</name>
</gene>
<feature type="region of interest" description="Disordered" evidence="1">
    <location>
        <begin position="199"/>
        <end position="218"/>
    </location>
</feature>
<reference evidence="2" key="1">
    <citation type="submission" date="2023-03" db="EMBL/GenBank/DDBJ databases">
        <title>Massive genome expansion in bonnet fungi (Mycena s.s.) driven by repeated elements and novel gene families across ecological guilds.</title>
        <authorList>
            <consortium name="Lawrence Berkeley National Laboratory"/>
            <person name="Harder C.B."/>
            <person name="Miyauchi S."/>
            <person name="Viragh M."/>
            <person name="Kuo A."/>
            <person name="Thoen E."/>
            <person name="Andreopoulos B."/>
            <person name="Lu D."/>
            <person name="Skrede I."/>
            <person name="Drula E."/>
            <person name="Henrissat B."/>
            <person name="Morin E."/>
            <person name="Kohler A."/>
            <person name="Barry K."/>
            <person name="LaButti K."/>
            <person name="Morin E."/>
            <person name="Salamov A."/>
            <person name="Lipzen A."/>
            <person name="Mereny Z."/>
            <person name="Hegedus B."/>
            <person name="Baldrian P."/>
            <person name="Stursova M."/>
            <person name="Weitz H."/>
            <person name="Taylor A."/>
            <person name="Grigoriev I.V."/>
            <person name="Nagy L.G."/>
            <person name="Martin F."/>
            <person name="Kauserud H."/>
        </authorList>
    </citation>
    <scope>NUCLEOTIDE SEQUENCE</scope>
    <source>
        <strain evidence="2">CBHHK067</strain>
    </source>
</reference>
<organism evidence="2 3">
    <name type="scientific">Mycena rosella</name>
    <name type="common">Pink bonnet</name>
    <name type="synonym">Agaricus rosellus</name>
    <dbReference type="NCBI Taxonomy" id="1033263"/>
    <lineage>
        <taxon>Eukaryota</taxon>
        <taxon>Fungi</taxon>
        <taxon>Dikarya</taxon>
        <taxon>Basidiomycota</taxon>
        <taxon>Agaricomycotina</taxon>
        <taxon>Agaricomycetes</taxon>
        <taxon>Agaricomycetidae</taxon>
        <taxon>Agaricales</taxon>
        <taxon>Marasmiineae</taxon>
        <taxon>Mycenaceae</taxon>
        <taxon>Mycena</taxon>
    </lineage>
</organism>
<name>A0AAD7D3J0_MYCRO</name>
<accession>A0AAD7D3J0</accession>
<dbReference type="EMBL" id="JARKIE010000144">
    <property type="protein sequence ID" value="KAJ7676299.1"/>
    <property type="molecule type" value="Genomic_DNA"/>
</dbReference>
<keyword evidence="3" id="KW-1185">Reference proteome</keyword>
<protein>
    <submittedName>
        <fullName evidence="2">Uncharacterized protein</fullName>
    </submittedName>
</protein>
<sequence>MCETPANPHTRKYTVLHMDRRKRSCKWIGTGTHEKDVRCHTVLPSWLDANSSPLERWLPNTTGRVVREVSFSGLIPLTKDVNGGPGGALESPASELRGLEHRRGRIGLGPAGESSDFRLDFDYCTTGWIEVRGDSRELRAICVAFSFVVEEALGTDNFLCSVNLKSEALTQRKRFNSAINQCPNQIKVACLQPLSSFLHSETRTDPPSAPASTTHHPPLRSANMFTLFRKTAGPTDTTAEVQFDPTPNPSPAPLPDTVIPSTPTPNLPRFYSLSAKPEPTLTTTSRCEIEDAGGGGGWGANYSSRRRSWTSCTILRAKLGKNKYDAWIASHGSSSKMKPTLPAALNGAKGEDIKRKTVVSEWPEGSRSRGARVPMAEVNGGDEEEGEGGAAKFEIDADSVSTAAAAAALRQLGHTDAASHLN</sequence>
<proteinExistence type="predicted"/>